<name>A0A8J2IYT9_FUSEQ</name>
<gene>
    <name evidence="3" type="ORF">FEQUK3_LOCUS3260</name>
</gene>
<proteinExistence type="predicted"/>
<accession>A0A8J2IYT9</accession>
<evidence type="ECO:0000313" key="3">
    <source>
        <dbReference type="EMBL" id="CAG7557534.1"/>
    </source>
</evidence>
<dbReference type="AlphaFoldDB" id="A0A8J2IYT9"/>
<comment type="caution">
    <text evidence="3">The sequence shown here is derived from an EMBL/GenBank/DDBJ whole genome shotgun (WGS) entry which is preliminary data.</text>
</comment>
<evidence type="ECO:0000256" key="1">
    <source>
        <dbReference type="SAM" id="MobiDB-lite"/>
    </source>
</evidence>
<reference evidence="3" key="1">
    <citation type="submission" date="2021-05" db="EMBL/GenBank/DDBJ databases">
        <authorList>
            <person name="Khan N."/>
        </authorList>
    </citation>
    <scope>NUCLEOTIDE SEQUENCE</scope>
</reference>
<evidence type="ECO:0000313" key="4">
    <source>
        <dbReference type="Proteomes" id="UP000693738"/>
    </source>
</evidence>
<feature type="region of interest" description="Disordered" evidence="1">
    <location>
        <begin position="703"/>
        <end position="741"/>
    </location>
</feature>
<dbReference type="Pfam" id="PF06985">
    <property type="entry name" value="HET"/>
    <property type="match status" value="1"/>
</dbReference>
<feature type="domain" description="Heterokaryon incompatibility" evidence="2">
    <location>
        <begin position="65"/>
        <end position="230"/>
    </location>
</feature>
<dbReference type="InterPro" id="IPR052895">
    <property type="entry name" value="HetReg/Transcr_Mod"/>
</dbReference>
<organism evidence="3 4">
    <name type="scientific">Fusarium equiseti</name>
    <name type="common">Fusarium scirpi</name>
    <dbReference type="NCBI Taxonomy" id="61235"/>
    <lineage>
        <taxon>Eukaryota</taxon>
        <taxon>Fungi</taxon>
        <taxon>Dikarya</taxon>
        <taxon>Ascomycota</taxon>
        <taxon>Pezizomycotina</taxon>
        <taxon>Sordariomycetes</taxon>
        <taxon>Hypocreomycetidae</taxon>
        <taxon>Hypocreales</taxon>
        <taxon>Nectriaceae</taxon>
        <taxon>Fusarium</taxon>
        <taxon>Fusarium incarnatum-equiseti species complex</taxon>
    </lineage>
</organism>
<protein>
    <recommendedName>
        <fullName evidence="2">Heterokaryon incompatibility domain-containing protein</fullName>
    </recommendedName>
</protein>
<feature type="compositionally biased region" description="Polar residues" evidence="1">
    <location>
        <begin position="722"/>
        <end position="739"/>
    </location>
</feature>
<dbReference type="Proteomes" id="UP000693738">
    <property type="component" value="Unassembled WGS sequence"/>
</dbReference>
<sequence>MSEHVDQEVMESRSNHVKVYKQLDSTRQEIRLLTLHPATEESDQIYCSLSHAALNQAEGSAPPVYEALSYVWGEPVFSEPILLNEQKFLITPSLKYALSYLRYKTKPRVLWVDAVCINQSDIEERNQQVALMREIYSRCERDIAWIDPMIGRRFTSKELARPRLRHEIEETIKEGVELIQNITAKNSKTLKQLQDTTETDGYLLEYDTQERLLAVLDTPTIWKRLWVMQELSLAPRLILVCKNAELDWDCLSALLKDEPYFDAFHMYRSHSLNHPLWGEIFVTVKLIEDQRRLFREAGQVHSGLMDVLTRFREMESTDPRDKIFGLLGLVTEDHGINIDYTKSVGELYQETTMALINLAGNLDILCQNPFEGIAGHKALQQLEHQSMPSWVAEFDAKHRHCVAPLFAQRDIFNAGSKDCETPCRLLGKEKNILALRGTILGNIKPILQDPSQEYLAQDIMDLYFDRDTVLNPSEHMYAPSFNGKTVSSGETCIRAFWRTLVKDCTIPPRMRRLREKEIEVLDVSNQQRLREDDLINVFSIQIACDKYNSYSVYSYELGEGFDYSELDDGSNTTKVRNDTTLREFMFAMTENRLFVLARRHVREGDVVAVLDGGKVPMILRKADDMEEGSGDFYRVVCATYVHGFMDGEAEVGVEEGWLKKQDILLAPAQQNSPSGKHRDSTSKLDPLILHCLNQSDQFDFKAPPNGVLPPQGYAMPNADPPQDQSKYQPPQNNTITTFPNRMGRPVRYKITRRSFHNRYECRPEHDFDRPATYTLKLSDSRKNKPDLSFAAKGMPMGECYFPNVRKTSRTDAKSFRIGLGNPSNMQWTELVHHGKDDHDWSFTFNLPSTGQLIPLTWMKDNNIAVDGMSASSLSDDNFKLVGPDGQVMAVFTSRTFGLSSSTAGTVQINVDMGPVFEHAVVMSLLGIYEYRKREENKSSSSFNAGAAAGGGGGGSTC</sequence>
<evidence type="ECO:0000259" key="2">
    <source>
        <dbReference type="Pfam" id="PF06985"/>
    </source>
</evidence>
<dbReference type="PANTHER" id="PTHR24148:SF77">
    <property type="entry name" value="HETEROKARYON INCOMPATIBILITY DOMAIN-CONTAINING PROTEIN"/>
    <property type="match status" value="1"/>
</dbReference>
<dbReference type="PANTHER" id="PTHR24148">
    <property type="entry name" value="ANKYRIN REPEAT DOMAIN-CONTAINING PROTEIN 39 HOMOLOG-RELATED"/>
    <property type="match status" value="1"/>
</dbReference>
<dbReference type="InterPro" id="IPR010730">
    <property type="entry name" value="HET"/>
</dbReference>
<dbReference type="EMBL" id="CAJSTJ010000119">
    <property type="protein sequence ID" value="CAG7557534.1"/>
    <property type="molecule type" value="Genomic_DNA"/>
</dbReference>